<dbReference type="OrthoDB" id="3253623at2759"/>
<evidence type="ECO:0000313" key="2">
    <source>
        <dbReference type="EMBL" id="KAE9404153.1"/>
    </source>
</evidence>
<accession>A0A6A4I2G8</accession>
<proteinExistence type="predicted"/>
<keyword evidence="3" id="KW-1185">Reference proteome</keyword>
<evidence type="ECO:0000313" key="3">
    <source>
        <dbReference type="Proteomes" id="UP000799118"/>
    </source>
</evidence>
<gene>
    <name evidence="2" type="ORF">BT96DRAFT_878001</name>
</gene>
<organism evidence="2 3">
    <name type="scientific">Gymnopus androsaceus JB14</name>
    <dbReference type="NCBI Taxonomy" id="1447944"/>
    <lineage>
        <taxon>Eukaryota</taxon>
        <taxon>Fungi</taxon>
        <taxon>Dikarya</taxon>
        <taxon>Basidiomycota</taxon>
        <taxon>Agaricomycotina</taxon>
        <taxon>Agaricomycetes</taxon>
        <taxon>Agaricomycetidae</taxon>
        <taxon>Agaricales</taxon>
        <taxon>Marasmiineae</taxon>
        <taxon>Omphalotaceae</taxon>
        <taxon>Gymnopus</taxon>
    </lineage>
</organism>
<reference evidence="2" key="1">
    <citation type="journal article" date="2019" name="Environ. Microbiol.">
        <title>Fungal ecological strategies reflected in gene transcription - a case study of two litter decomposers.</title>
        <authorList>
            <person name="Barbi F."/>
            <person name="Kohler A."/>
            <person name="Barry K."/>
            <person name="Baskaran P."/>
            <person name="Daum C."/>
            <person name="Fauchery L."/>
            <person name="Ihrmark K."/>
            <person name="Kuo A."/>
            <person name="LaButti K."/>
            <person name="Lipzen A."/>
            <person name="Morin E."/>
            <person name="Grigoriev I.V."/>
            <person name="Henrissat B."/>
            <person name="Lindahl B."/>
            <person name="Martin F."/>
        </authorList>
    </citation>
    <scope>NUCLEOTIDE SEQUENCE</scope>
    <source>
        <strain evidence="2">JB14</strain>
    </source>
</reference>
<evidence type="ECO:0000256" key="1">
    <source>
        <dbReference type="SAM" id="MobiDB-lite"/>
    </source>
</evidence>
<feature type="compositionally biased region" description="Polar residues" evidence="1">
    <location>
        <begin position="48"/>
        <end position="59"/>
    </location>
</feature>
<sequence length="352" mass="39866">MVVCTCSYCKTKQVIINGVSQPGCNVSASTRLEHERRAAKVFQAAVKPQSQSPLRSSESPPKEKARELTLDTTSVINLCCTFVIWLNLKAGVSRETANIILKSIHFILSAIFDLLQVALASNGIHIKLPEIPIPHDLRTAYHLHGSEPDIIRTSSCPKCFTLYTGAIPLRCTWKESPRARVCDSELWRLQQFGQNHCTVPKTLYNTQDFESWLHFFLGRRSVEEYLESAFLHTPATFGQEMHDLQDSPAWKDMQDFLSQRYHLVFGLYIDWFNPYTNKIAGKVVSCGAIILYCLNLPPEVRYLPENIFIVGLTPSPIKPDAVRLIHLLDPVTKKILEYEAPGKRIIILPTCK</sequence>
<dbReference type="EMBL" id="ML769419">
    <property type="protein sequence ID" value="KAE9404153.1"/>
    <property type="molecule type" value="Genomic_DNA"/>
</dbReference>
<feature type="region of interest" description="Disordered" evidence="1">
    <location>
        <begin position="46"/>
        <end position="66"/>
    </location>
</feature>
<name>A0A6A4I2G8_9AGAR</name>
<dbReference type="AlphaFoldDB" id="A0A6A4I2G8"/>
<dbReference type="Proteomes" id="UP000799118">
    <property type="component" value="Unassembled WGS sequence"/>
</dbReference>
<protein>
    <submittedName>
        <fullName evidence="2">Uncharacterized protein</fullName>
    </submittedName>
</protein>